<feature type="domain" description="DUF7223" evidence="2">
    <location>
        <begin position="249"/>
        <end position="456"/>
    </location>
</feature>
<reference evidence="3" key="1">
    <citation type="submission" date="2023-03" db="EMBL/GenBank/DDBJ databases">
        <title>Massive genome expansion in bonnet fungi (Mycena s.s.) driven by repeated elements and novel gene families across ecological guilds.</title>
        <authorList>
            <consortium name="Lawrence Berkeley National Laboratory"/>
            <person name="Harder C.B."/>
            <person name="Miyauchi S."/>
            <person name="Viragh M."/>
            <person name="Kuo A."/>
            <person name="Thoen E."/>
            <person name="Andreopoulos B."/>
            <person name="Lu D."/>
            <person name="Skrede I."/>
            <person name="Drula E."/>
            <person name="Henrissat B."/>
            <person name="Morin E."/>
            <person name="Kohler A."/>
            <person name="Barry K."/>
            <person name="LaButti K."/>
            <person name="Morin E."/>
            <person name="Salamov A."/>
            <person name="Lipzen A."/>
            <person name="Mereny Z."/>
            <person name="Hegedus B."/>
            <person name="Baldrian P."/>
            <person name="Stursova M."/>
            <person name="Weitz H."/>
            <person name="Taylor A."/>
            <person name="Grigoriev I.V."/>
            <person name="Nagy L.G."/>
            <person name="Martin F."/>
            <person name="Kauserud H."/>
        </authorList>
    </citation>
    <scope>NUCLEOTIDE SEQUENCE</scope>
    <source>
        <strain evidence="3">9284</strain>
    </source>
</reference>
<comment type="caution">
    <text evidence="3">The sequence shown here is derived from an EMBL/GenBank/DDBJ whole genome shotgun (WGS) entry which is preliminary data.</text>
</comment>
<sequence>MLPFLLASVLGSLAQVIAAHTACKGDCTYHISNSTVSASLTVSGASHAVSDITPAGGWTILSCDADSLAQEIRLVCSTAACEHLFEGQGAIDTVVLLPDTCAAGGFARVADVRIDIDQKVPKGVNSMIELGGNVTSTVFVLSVDRDFAATDVSKTGPVSFNIATYNSPSDSKRSVVERDNTTLAVNLPPIDIHDTFPLATASINCQNFTASISAGFTADIHANASLGLIVAGTVIPPEITQLEIFAGLDASVSGTLDVLATATGPLSTGKISLYSVALTGVNFPGILSLGPTFTIYGEIDANIDADLAVSVDLAYNLQNARLTIPVEDSPKDGSVTPANSALTLSVLPNINSNATVNASIIPELSVGINAFTFITAEVYLNVIGTASVELDLNASANAKVSTDGSVASGSVDGCVDIGAAFSTNVGADGSLFNFISGSVNYPLFSDSWDLYKKCFAAAGSTNASRRAEMPVPVERRATGLTCPSSASNITSIEQIIDQVITDIKAAV</sequence>
<organism evidence="3 4">
    <name type="scientific">Roridomyces roridus</name>
    <dbReference type="NCBI Taxonomy" id="1738132"/>
    <lineage>
        <taxon>Eukaryota</taxon>
        <taxon>Fungi</taxon>
        <taxon>Dikarya</taxon>
        <taxon>Basidiomycota</taxon>
        <taxon>Agaricomycotina</taxon>
        <taxon>Agaricomycetes</taxon>
        <taxon>Agaricomycetidae</taxon>
        <taxon>Agaricales</taxon>
        <taxon>Marasmiineae</taxon>
        <taxon>Mycenaceae</taxon>
        <taxon>Roridomyces</taxon>
    </lineage>
</organism>
<dbReference type="Pfam" id="PF23865">
    <property type="entry name" value="DUF7223"/>
    <property type="match status" value="1"/>
</dbReference>
<gene>
    <name evidence="3" type="ORF">FB45DRAFT_854328</name>
</gene>
<dbReference type="EMBL" id="JARKIF010000194">
    <property type="protein sequence ID" value="KAJ7602891.1"/>
    <property type="molecule type" value="Genomic_DNA"/>
</dbReference>
<dbReference type="Proteomes" id="UP001221142">
    <property type="component" value="Unassembled WGS sequence"/>
</dbReference>
<accession>A0AAD7F5M4</accession>
<evidence type="ECO:0000313" key="3">
    <source>
        <dbReference type="EMBL" id="KAJ7602891.1"/>
    </source>
</evidence>
<keyword evidence="1" id="KW-0732">Signal</keyword>
<keyword evidence="4" id="KW-1185">Reference proteome</keyword>
<evidence type="ECO:0000259" key="2">
    <source>
        <dbReference type="Pfam" id="PF23865"/>
    </source>
</evidence>
<dbReference type="InterPro" id="IPR055647">
    <property type="entry name" value="DUF7223"/>
</dbReference>
<name>A0AAD7F5M4_9AGAR</name>
<feature type="signal peptide" evidence="1">
    <location>
        <begin position="1"/>
        <end position="19"/>
    </location>
</feature>
<dbReference type="AlphaFoldDB" id="A0AAD7F5M4"/>
<evidence type="ECO:0000313" key="4">
    <source>
        <dbReference type="Proteomes" id="UP001221142"/>
    </source>
</evidence>
<proteinExistence type="predicted"/>
<protein>
    <recommendedName>
        <fullName evidence="2">DUF7223 domain-containing protein</fullName>
    </recommendedName>
</protein>
<feature type="chain" id="PRO_5042056514" description="DUF7223 domain-containing protein" evidence="1">
    <location>
        <begin position="20"/>
        <end position="507"/>
    </location>
</feature>
<evidence type="ECO:0000256" key="1">
    <source>
        <dbReference type="SAM" id="SignalP"/>
    </source>
</evidence>